<dbReference type="EMBL" id="PUHZ01000013">
    <property type="protein sequence ID" value="PQO45712.1"/>
    <property type="molecule type" value="Genomic_DNA"/>
</dbReference>
<dbReference type="InterPro" id="IPR036264">
    <property type="entry name" value="Bact_exopeptidase_dim_dom"/>
</dbReference>
<dbReference type="AlphaFoldDB" id="A0A2S8GMR3"/>
<evidence type="ECO:0000313" key="4">
    <source>
        <dbReference type="EMBL" id="PQO45712.1"/>
    </source>
</evidence>
<feature type="domain" description="Peptidase M20 dimerisation" evidence="3">
    <location>
        <begin position="199"/>
        <end position="292"/>
    </location>
</feature>
<dbReference type="Pfam" id="PF07687">
    <property type="entry name" value="M20_dimer"/>
    <property type="match status" value="1"/>
</dbReference>
<protein>
    <submittedName>
        <fullName evidence="4">Acetylornithine deacetylase</fullName>
    </submittedName>
</protein>
<dbReference type="OrthoDB" id="9783294at2"/>
<dbReference type="GO" id="GO:0016787">
    <property type="term" value="F:hydrolase activity"/>
    <property type="evidence" value="ECO:0007669"/>
    <property type="project" value="UniProtKB-KW"/>
</dbReference>
<reference evidence="4 5" key="1">
    <citation type="submission" date="2018-02" db="EMBL/GenBank/DDBJ databases">
        <title>Comparative genomes isolates from brazilian mangrove.</title>
        <authorList>
            <person name="Araujo J.E."/>
            <person name="Taketani R.G."/>
            <person name="Silva M.C.P."/>
            <person name="Loureco M.V."/>
            <person name="Andreote F.D."/>
        </authorList>
    </citation>
    <scope>NUCLEOTIDE SEQUENCE [LARGE SCALE GENOMIC DNA]</scope>
    <source>
        <strain evidence="4 5">Nap-Phe MGV</strain>
    </source>
</reference>
<evidence type="ECO:0000313" key="5">
    <source>
        <dbReference type="Proteomes" id="UP000237819"/>
    </source>
</evidence>
<evidence type="ECO:0000259" key="3">
    <source>
        <dbReference type="Pfam" id="PF07687"/>
    </source>
</evidence>
<keyword evidence="1" id="KW-0479">Metal-binding</keyword>
<keyword evidence="2" id="KW-0378">Hydrolase</keyword>
<dbReference type="PANTHER" id="PTHR43808">
    <property type="entry name" value="ACETYLORNITHINE DEACETYLASE"/>
    <property type="match status" value="1"/>
</dbReference>
<dbReference type="NCBIfam" id="NF005602">
    <property type="entry name" value="PRK07338.1"/>
    <property type="match status" value="1"/>
</dbReference>
<name>A0A2S8GMR3_9BACT</name>
<dbReference type="RefSeq" id="WP_105335736.1">
    <property type="nucleotide sequence ID" value="NZ_PUHZ01000013.1"/>
</dbReference>
<accession>A0A2S8GMR3</accession>
<dbReference type="InterPro" id="IPR002933">
    <property type="entry name" value="Peptidase_M20"/>
</dbReference>
<proteinExistence type="predicted"/>
<dbReference type="InterPro" id="IPR011650">
    <property type="entry name" value="Peptidase_M20_dimer"/>
</dbReference>
<organism evidence="4 5">
    <name type="scientific">Blastopirellula marina</name>
    <dbReference type="NCBI Taxonomy" id="124"/>
    <lineage>
        <taxon>Bacteria</taxon>
        <taxon>Pseudomonadati</taxon>
        <taxon>Planctomycetota</taxon>
        <taxon>Planctomycetia</taxon>
        <taxon>Pirellulales</taxon>
        <taxon>Pirellulaceae</taxon>
        <taxon>Blastopirellula</taxon>
    </lineage>
</organism>
<dbReference type="SUPFAM" id="SSF53187">
    <property type="entry name" value="Zn-dependent exopeptidases"/>
    <property type="match status" value="1"/>
</dbReference>
<evidence type="ECO:0000256" key="1">
    <source>
        <dbReference type="ARBA" id="ARBA00022723"/>
    </source>
</evidence>
<sequence>MDPYLAWIDSQQAAMETLLVDWASINTGTYHVAGVQHLANEVAGQFEPIAESILRLPLPNHLETDNRGYATPLPLGDSLVITRRSDAPLQAVLAIHLDTVYPVDSPFQKVDCTADQIKGPGVADAKGGLVVLLYSLLAFERYAAETGDRRLGWRVILNSDEEIGSPSSADVFARYADGADFGMLYEPSLPNGNLVGQRGGSGNFSIIARGRSAHAGREFAAGRNAVIAAATAANRLHQLNGRWPGVTVNVARIDGGSPYNVVPDVAIVRFNIRYPRPELETEISAALDEIVAVAEEGISLTLQGKFSAPPKLIDERHAALLQQIRGCGLSQGLDLQWEPSGGVCDGNRLSALGVPNVDTLGVRGGEIHSVNEYMWRASLAERAKLSASFLITKSLAGK</sequence>
<evidence type="ECO:0000256" key="2">
    <source>
        <dbReference type="ARBA" id="ARBA00022801"/>
    </source>
</evidence>
<dbReference type="Gene3D" id="3.40.630.10">
    <property type="entry name" value="Zn peptidases"/>
    <property type="match status" value="1"/>
</dbReference>
<dbReference type="Gene3D" id="3.30.70.360">
    <property type="match status" value="1"/>
</dbReference>
<dbReference type="Proteomes" id="UP000237819">
    <property type="component" value="Unassembled WGS sequence"/>
</dbReference>
<gene>
    <name evidence="4" type="ORF">C5Y93_12335</name>
</gene>
<dbReference type="Pfam" id="PF01546">
    <property type="entry name" value="Peptidase_M20"/>
    <property type="match status" value="1"/>
</dbReference>
<dbReference type="PANTHER" id="PTHR43808:SF9">
    <property type="entry name" value="BLL0789 PROTEIN"/>
    <property type="match status" value="1"/>
</dbReference>
<comment type="caution">
    <text evidence="4">The sequence shown here is derived from an EMBL/GenBank/DDBJ whole genome shotgun (WGS) entry which is preliminary data.</text>
</comment>
<dbReference type="SUPFAM" id="SSF55031">
    <property type="entry name" value="Bacterial exopeptidase dimerisation domain"/>
    <property type="match status" value="1"/>
</dbReference>
<dbReference type="InterPro" id="IPR050072">
    <property type="entry name" value="Peptidase_M20A"/>
</dbReference>
<dbReference type="GO" id="GO:0046872">
    <property type="term" value="F:metal ion binding"/>
    <property type="evidence" value="ECO:0007669"/>
    <property type="project" value="UniProtKB-KW"/>
</dbReference>